<sequence>MFRRILLRTTPRPHLRSPHIRRHATDSKPSTSRVDRINRRLPRFLHRYTSALANAPLSHITSFLILHELTAIIPLFSLAAYFHYTHWLPPWFAEGAWVLNGVERFGRYFRRKGWIRSGEAEEAEREVLEIQAEEEMREKLELRKTGKAWKINEGGVRLVVEFATAYAITKALLVPRIMFSVWATPAFARWTVVPLTRRVGRIFGRRKEKGVKADGAGTRAVGGVIPHLLLRHWSAVCFDPANFGYSFAPDLLNTIATNKMCFDNRDTYTTRTYVRNGARVSEQYTVPRHGMSWRRRYGLGGPYYPSRYYYRPPNDCYMSNALVQSHRYSGYSGYPQRHSYPPYGGYPGYSGHSGYPRGVVPGGYMGQSSGYGRYYPGASIGMPRHAAMAYPKPRHQYVYTPRYGQRGFLSYAGQSANGAPYTGVIPNGGMAYGYGGVVGGVGVGVAAGGYYPGVRSYQSSYPQYGATYAPSYYPSYGYSSAYSGYSPAYSGYYNYNLYGSLYPFANFYHPYQRSYYNTVPSYGYATQAHVHPPGPTATTPTTTYHVTNSHANSAGYTARCEHRCPGTCDHGRTREDIQMESRRIATERGAYDPRRIRPSDARDNDPFWCRERNGEWHLRTYYQIEKECHPGRWMMDAELGYLVFHRS</sequence>
<evidence type="ECO:0000256" key="1">
    <source>
        <dbReference type="SAM" id="Coils"/>
    </source>
</evidence>
<dbReference type="AlphaFoldDB" id="A0A9P4GY52"/>
<evidence type="ECO:0000313" key="2">
    <source>
        <dbReference type="EMBL" id="KAF2024117.1"/>
    </source>
</evidence>
<dbReference type="InterPro" id="IPR018811">
    <property type="entry name" value="MRX11"/>
</dbReference>
<dbReference type="Proteomes" id="UP000799777">
    <property type="component" value="Unassembled WGS sequence"/>
</dbReference>
<protein>
    <submittedName>
        <fullName evidence="2">Uncharacterized protein</fullName>
    </submittedName>
</protein>
<dbReference type="OrthoDB" id="5580261at2759"/>
<accession>A0A9P4GY52</accession>
<dbReference type="GO" id="GO:0005739">
    <property type="term" value="C:mitochondrion"/>
    <property type="evidence" value="ECO:0007669"/>
    <property type="project" value="TreeGrafter"/>
</dbReference>
<dbReference type="Pfam" id="PF10306">
    <property type="entry name" value="FLILHELTA"/>
    <property type="match status" value="1"/>
</dbReference>
<feature type="coiled-coil region" evidence="1">
    <location>
        <begin position="118"/>
        <end position="145"/>
    </location>
</feature>
<dbReference type="EMBL" id="ML978308">
    <property type="protein sequence ID" value="KAF2024117.1"/>
    <property type="molecule type" value="Genomic_DNA"/>
</dbReference>
<dbReference type="PANTHER" id="PTHR28002:SF1">
    <property type="entry name" value="MIOREX COMPLEX COMPONENT 11"/>
    <property type="match status" value="1"/>
</dbReference>
<gene>
    <name evidence="2" type="ORF">EK21DRAFT_79370</name>
</gene>
<reference evidence="2" key="1">
    <citation type="journal article" date="2020" name="Stud. Mycol.">
        <title>101 Dothideomycetes genomes: a test case for predicting lifestyles and emergence of pathogens.</title>
        <authorList>
            <person name="Haridas S."/>
            <person name="Albert R."/>
            <person name="Binder M."/>
            <person name="Bloem J."/>
            <person name="Labutti K."/>
            <person name="Salamov A."/>
            <person name="Andreopoulos B."/>
            <person name="Baker S."/>
            <person name="Barry K."/>
            <person name="Bills G."/>
            <person name="Bluhm B."/>
            <person name="Cannon C."/>
            <person name="Castanera R."/>
            <person name="Culley D."/>
            <person name="Daum C."/>
            <person name="Ezra D."/>
            <person name="Gonzalez J."/>
            <person name="Henrissat B."/>
            <person name="Kuo A."/>
            <person name="Liang C."/>
            <person name="Lipzen A."/>
            <person name="Lutzoni F."/>
            <person name="Magnuson J."/>
            <person name="Mondo S."/>
            <person name="Nolan M."/>
            <person name="Ohm R."/>
            <person name="Pangilinan J."/>
            <person name="Park H.-J."/>
            <person name="Ramirez L."/>
            <person name="Alfaro M."/>
            <person name="Sun H."/>
            <person name="Tritt A."/>
            <person name="Yoshinaga Y."/>
            <person name="Zwiers L.-H."/>
            <person name="Turgeon B."/>
            <person name="Goodwin S."/>
            <person name="Spatafora J."/>
            <person name="Crous P."/>
            <person name="Grigoriev I."/>
        </authorList>
    </citation>
    <scope>NUCLEOTIDE SEQUENCE</scope>
    <source>
        <strain evidence="2">CBS 110217</strain>
    </source>
</reference>
<proteinExistence type="predicted"/>
<name>A0A9P4GY52_9PLEO</name>
<comment type="caution">
    <text evidence="2">The sequence shown here is derived from an EMBL/GenBank/DDBJ whole genome shotgun (WGS) entry which is preliminary data.</text>
</comment>
<evidence type="ECO:0000313" key="3">
    <source>
        <dbReference type="Proteomes" id="UP000799777"/>
    </source>
</evidence>
<organism evidence="2 3">
    <name type="scientific">Setomelanomma holmii</name>
    <dbReference type="NCBI Taxonomy" id="210430"/>
    <lineage>
        <taxon>Eukaryota</taxon>
        <taxon>Fungi</taxon>
        <taxon>Dikarya</taxon>
        <taxon>Ascomycota</taxon>
        <taxon>Pezizomycotina</taxon>
        <taxon>Dothideomycetes</taxon>
        <taxon>Pleosporomycetidae</taxon>
        <taxon>Pleosporales</taxon>
        <taxon>Pleosporineae</taxon>
        <taxon>Phaeosphaeriaceae</taxon>
        <taxon>Setomelanomma</taxon>
    </lineage>
</organism>
<dbReference type="PANTHER" id="PTHR28002">
    <property type="entry name" value="MIOREX COMPLEX COMPONENT 11"/>
    <property type="match status" value="1"/>
</dbReference>
<keyword evidence="1" id="KW-0175">Coiled coil</keyword>
<keyword evidence="3" id="KW-1185">Reference proteome</keyword>